<evidence type="ECO:0000313" key="2">
    <source>
        <dbReference type="EMBL" id="KAG7348203.1"/>
    </source>
</evidence>
<comment type="caution">
    <text evidence="2">The sequence shown here is derived from an EMBL/GenBank/DDBJ whole genome shotgun (WGS) entry which is preliminary data.</text>
</comment>
<protein>
    <submittedName>
        <fullName evidence="2">Uncharacterized protein</fullName>
    </submittedName>
</protein>
<name>A0A9K3KQN2_9STRA</name>
<evidence type="ECO:0000313" key="3">
    <source>
        <dbReference type="Proteomes" id="UP000693970"/>
    </source>
</evidence>
<accession>A0A9K3KQN2</accession>
<dbReference type="Proteomes" id="UP000693970">
    <property type="component" value="Unassembled WGS sequence"/>
</dbReference>
<gene>
    <name evidence="2" type="ORF">IV203_016908</name>
</gene>
<sequence>MIEHEIVCADAPFVSGVFHHGPVIGTQSELRLSPSSTPTVNFSKKRKTSPSRRVSFGPTDTMACIERSSDLTEEDKQCRWFQAHELEEIKSTARNLCVQESKGVHIAAKESTRGMDVYFPSRQRHNRKFINHVLQACHYRCAGDSEQVRLLVERWSAKSRQRAMDRAHQDFQEAYSS</sequence>
<organism evidence="2 3">
    <name type="scientific">Nitzschia inconspicua</name>
    <dbReference type="NCBI Taxonomy" id="303405"/>
    <lineage>
        <taxon>Eukaryota</taxon>
        <taxon>Sar</taxon>
        <taxon>Stramenopiles</taxon>
        <taxon>Ochrophyta</taxon>
        <taxon>Bacillariophyta</taxon>
        <taxon>Bacillariophyceae</taxon>
        <taxon>Bacillariophycidae</taxon>
        <taxon>Bacillariales</taxon>
        <taxon>Bacillariaceae</taxon>
        <taxon>Nitzschia</taxon>
    </lineage>
</organism>
<dbReference type="AlphaFoldDB" id="A0A9K3KQN2"/>
<feature type="compositionally biased region" description="Polar residues" evidence="1">
    <location>
        <begin position="30"/>
        <end position="42"/>
    </location>
</feature>
<reference evidence="2" key="1">
    <citation type="journal article" date="2021" name="Sci. Rep.">
        <title>Diploid genomic architecture of Nitzschia inconspicua, an elite biomass production diatom.</title>
        <authorList>
            <person name="Oliver A."/>
            <person name="Podell S."/>
            <person name="Pinowska A."/>
            <person name="Traller J.C."/>
            <person name="Smith S.R."/>
            <person name="McClure R."/>
            <person name="Beliaev A."/>
            <person name="Bohutskyi P."/>
            <person name="Hill E.A."/>
            <person name="Rabines A."/>
            <person name="Zheng H."/>
            <person name="Allen L.Z."/>
            <person name="Kuo A."/>
            <person name="Grigoriev I.V."/>
            <person name="Allen A.E."/>
            <person name="Hazlebeck D."/>
            <person name="Allen E.E."/>
        </authorList>
    </citation>
    <scope>NUCLEOTIDE SEQUENCE</scope>
    <source>
        <strain evidence="2">Hildebrandi</strain>
    </source>
</reference>
<dbReference type="EMBL" id="JAGRRH010000020">
    <property type="protein sequence ID" value="KAG7348203.1"/>
    <property type="molecule type" value="Genomic_DNA"/>
</dbReference>
<proteinExistence type="predicted"/>
<reference evidence="2" key="2">
    <citation type="submission" date="2021-04" db="EMBL/GenBank/DDBJ databases">
        <authorList>
            <person name="Podell S."/>
        </authorList>
    </citation>
    <scope>NUCLEOTIDE SEQUENCE</scope>
    <source>
        <strain evidence="2">Hildebrandi</strain>
    </source>
</reference>
<evidence type="ECO:0000256" key="1">
    <source>
        <dbReference type="SAM" id="MobiDB-lite"/>
    </source>
</evidence>
<keyword evidence="3" id="KW-1185">Reference proteome</keyword>
<feature type="region of interest" description="Disordered" evidence="1">
    <location>
        <begin position="30"/>
        <end position="58"/>
    </location>
</feature>